<keyword evidence="1" id="KW-0732">Signal</keyword>
<feature type="signal peptide" evidence="1">
    <location>
        <begin position="1"/>
        <end position="24"/>
    </location>
</feature>
<gene>
    <name evidence="2" type="ORF">BGK67_28370</name>
</gene>
<evidence type="ECO:0000313" key="2">
    <source>
        <dbReference type="EMBL" id="OEJ34731.1"/>
    </source>
</evidence>
<organism evidence="2 3">
    <name type="scientific">Streptomyces subrutilus</name>
    <dbReference type="NCBI Taxonomy" id="36818"/>
    <lineage>
        <taxon>Bacteria</taxon>
        <taxon>Bacillati</taxon>
        <taxon>Actinomycetota</taxon>
        <taxon>Actinomycetes</taxon>
        <taxon>Kitasatosporales</taxon>
        <taxon>Streptomycetaceae</taxon>
        <taxon>Streptomyces</taxon>
    </lineage>
</organism>
<sequence>MNRVLSAAVSTVSALVLSAGGASAALAAGPTDDPTAAAAELCTNLNELKSDNAKLRALNPANATKEQIQEAYSDVQDDWSDVADSTATWETARKDAVKTAADDLKTAYEALPGDTTGRDAVTALKPHTEKLETAVTEARSSLNCS</sequence>
<dbReference type="EMBL" id="MEHK01000001">
    <property type="protein sequence ID" value="OEJ34731.1"/>
    <property type="molecule type" value="Genomic_DNA"/>
</dbReference>
<keyword evidence="3" id="KW-1185">Reference proteome</keyword>
<accession>A0A1E5PZ15</accession>
<dbReference type="OrthoDB" id="4227980at2"/>
<dbReference type="Proteomes" id="UP000095705">
    <property type="component" value="Unassembled WGS sequence"/>
</dbReference>
<name>A0A1E5PZ15_9ACTN</name>
<evidence type="ECO:0000313" key="3">
    <source>
        <dbReference type="Proteomes" id="UP000095705"/>
    </source>
</evidence>
<protein>
    <submittedName>
        <fullName evidence="2">Uncharacterized protein</fullName>
    </submittedName>
</protein>
<proteinExistence type="predicted"/>
<evidence type="ECO:0000256" key="1">
    <source>
        <dbReference type="SAM" id="SignalP"/>
    </source>
</evidence>
<reference evidence="2 3" key="1">
    <citation type="submission" date="2016-08" db="EMBL/GenBank/DDBJ databases">
        <title>The complete genome of Streptomyces subrutilus 10-1-1.</title>
        <authorList>
            <person name="Chen X."/>
        </authorList>
    </citation>
    <scope>NUCLEOTIDE SEQUENCE [LARGE SCALE GENOMIC DNA]</scope>
    <source>
        <strain evidence="2 3">10-1-1</strain>
    </source>
</reference>
<dbReference type="RefSeq" id="WP_069922922.1">
    <property type="nucleotide sequence ID" value="NZ_MEHK01000001.1"/>
</dbReference>
<comment type="caution">
    <text evidence="2">The sequence shown here is derived from an EMBL/GenBank/DDBJ whole genome shotgun (WGS) entry which is preliminary data.</text>
</comment>
<dbReference type="AlphaFoldDB" id="A0A1E5PZ15"/>
<feature type="chain" id="PRO_5009183917" evidence="1">
    <location>
        <begin position="25"/>
        <end position="145"/>
    </location>
</feature>